<name>A0AC61R3N6_9FIRM</name>
<keyword evidence="2" id="KW-1185">Reference proteome</keyword>
<proteinExistence type="predicted"/>
<dbReference type="Proteomes" id="UP000307720">
    <property type="component" value="Unassembled WGS sequence"/>
</dbReference>
<reference evidence="1" key="1">
    <citation type="submission" date="2019-04" db="EMBL/GenBank/DDBJ databases">
        <title>Microbes associate with the intestines of laboratory mice.</title>
        <authorList>
            <person name="Navarre W."/>
            <person name="Wong E."/>
            <person name="Huang K."/>
            <person name="Tropini C."/>
            <person name="Ng K."/>
            <person name="Yu B."/>
        </authorList>
    </citation>
    <scope>NUCLEOTIDE SEQUENCE</scope>
    <source>
        <strain evidence="1">NM72_1-8</strain>
    </source>
</reference>
<gene>
    <name evidence="1" type="ORF">E5357_00595</name>
</gene>
<dbReference type="EC" id="3.6.1.66" evidence="1"/>
<accession>A0AC61R3N6</accession>
<protein>
    <submittedName>
        <fullName evidence="1">XTP/dITP diphosphatase</fullName>
        <ecNumber evidence="1">3.6.1.66</ecNumber>
    </submittedName>
</protein>
<sequence length="216" mass="23955">MRRIIFATGNEGKMKEIRAILADLGVPVLSMKEAGITAEIVEDGKTFEENADIKARTIMELTGDVVLADDSGLEIDWLNGEPGIYSARYMGEDTSYDIKNSHLIQLLDGVPQEQRTARFVCVISAAFPDGRILHGRGTIEGIIGYEIKGENGFGYDPIFYLPEYGCTTAELPPAKKNELSHRGKALREIKMKLRDTADKGEGKNESFDSERHTSQR</sequence>
<evidence type="ECO:0000313" key="2">
    <source>
        <dbReference type="Proteomes" id="UP000307720"/>
    </source>
</evidence>
<organism evidence="1 2">
    <name type="scientific">Hominisplanchenecus murintestinalis</name>
    <dbReference type="NCBI Taxonomy" id="2941517"/>
    <lineage>
        <taxon>Bacteria</taxon>
        <taxon>Bacillati</taxon>
        <taxon>Bacillota</taxon>
        <taxon>Clostridia</taxon>
        <taxon>Lachnospirales</taxon>
        <taxon>Lachnospiraceae</taxon>
        <taxon>Hominisplanchenecus</taxon>
    </lineage>
</organism>
<dbReference type="EMBL" id="SRZB01000001">
    <property type="protein sequence ID" value="TGY00706.1"/>
    <property type="molecule type" value="Genomic_DNA"/>
</dbReference>
<keyword evidence="1" id="KW-0378">Hydrolase</keyword>
<comment type="caution">
    <text evidence="1">The sequence shown here is derived from an EMBL/GenBank/DDBJ whole genome shotgun (WGS) entry which is preliminary data.</text>
</comment>
<evidence type="ECO:0000313" key="1">
    <source>
        <dbReference type="EMBL" id="TGY00706.1"/>
    </source>
</evidence>